<dbReference type="Gene3D" id="3.90.1140.10">
    <property type="entry name" value="Cyclic phosphodiesterase"/>
    <property type="match status" value="1"/>
</dbReference>
<dbReference type="RefSeq" id="WP_058527857.1">
    <property type="nucleotide sequence ID" value="NZ_CAAAHY010000005.1"/>
</dbReference>
<dbReference type="OrthoDB" id="7061261at2"/>
<feature type="domain" description="Phosphoesterase HXTX" evidence="3">
    <location>
        <begin position="99"/>
        <end position="176"/>
    </location>
</feature>
<comment type="function">
    <text evidence="2">Hydrolyzes RNA 2',3'-cyclic phosphodiester to an RNA 2'-phosphomonoester.</text>
</comment>
<feature type="active site" description="Proton donor" evidence="2">
    <location>
        <position position="45"/>
    </location>
</feature>
<dbReference type="InterPro" id="IPR014051">
    <property type="entry name" value="Phosphoesterase_HXTX"/>
</dbReference>
<dbReference type="GO" id="GO:0008664">
    <property type="term" value="F:RNA 2',3'-cyclic 3'-phosphodiesterase activity"/>
    <property type="evidence" value="ECO:0007669"/>
    <property type="project" value="UniProtKB-EC"/>
</dbReference>
<gene>
    <name evidence="4" type="ORF">Lery_2783</name>
</gene>
<dbReference type="PANTHER" id="PTHR35561:SF1">
    <property type="entry name" value="RNA 2',3'-CYCLIC PHOSPHODIESTERASE"/>
    <property type="match status" value="1"/>
</dbReference>
<keyword evidence="1 2" id="KW-0378">Hydrolase</keyword>
<dbReference type="InterPro" id="IPR009097">
    <property type="entry name" value="Cyclic_Pdiesterase"/>
</dbReference>
<evidence type="ECO:0000313" key="4">
    <source>
        <dbReference type="EMBL" id="KTC94616.1"/>
    </source>
</evidence>
<dbReference type="Pfam" id="PF02834">
    <property type="entry name" value="LigT_PEase"/>
    <property type="match status" value="2"/>
</dbReference>
<sequence length="186" mass="20963">MTSIRAFWGIQLPQAANEKLIGFVHSLQTRLADTNIRWSAPENLHITLQFLKSVGKEDIPFLIEQVTQQVQGLYSFFVQLGHVELFPSPHKPHVISLQVQAHDTLTNLAGRVGEGIIRAGYAIERRPYRPHLTLGRLRHKGKVLLPPDLTGAEPVTIPVRDICLWESKPSRQGSCYTLLHKLAIQN</sequence>
<dbReference type="GO" id="GO:0004113">
    <property type="term" value="F:2',3'-cyclic-nucleotide 3'-phosphodiesterase activity"/>
    <property type="evidence" value="ECO:0007669"/>
    <property type="project" value="InterPro"/>
</dbReference>
<protein>
    <recommendedName>
        <fullName evidence="2">RNA 2',3'-cyclic phosphodiesterase</fullName>
        <shortName evidence="2">RNA 2',3'-CPDase</shortName>
        <ecNumber evidence="2">3.1.4.58</ecNumber>
    </recommendedName>
</protein>
<feature type="domain" description="Phosphoesterase HXTX" evidence="3">
    <location>
        <begin position="11"/>
        <end position="95"/>
    </location>
</feature>
<keyword evidence="4" id="KW-0436">Ligase</keyword>
<dbReference type="AlphaFoldDB" id="A0A0W0TG94"/>
<reference evidence="4 5" key="1">
    <citation type="submission" date="2015-11" db="EMBL/GenBank/DDBJ databases">
        <title>Genomic analysis of 38 Legionella species identifies large and diverse effector repertoires.</title>
        <authorList>
            <person name="Burstein D."/>
            <person name="Amaro F."/>
            <person name="Zusman T."/>
            <person name="Lifshitz Z."/>
            <person name="Cohen O."/>
            <person name="Gilbert J.A."/>
            <person name="Pupko T."/>
            <person name="Shuman H.A."/>
            <person name="Segal G."/>
        </authorList>
    </citation>
    <scope>NUCLEOTIDE SEQUENCE [LARGE SCALE GENOMIC DNA]</scope>
    <source>
        <strain evidence="4 5">SE-32A-C8</strain>
    </source>
</reference>
<comment type="caution">
    <text evidence="4">The sequence shown here is derived from an EMBL/GenBank/DDBJ whole genome shotgun (WGS) entry which is preliminary data.</text>
</comment>
<evidence type="ECO:0000313" key="5">
    <source>
        <dbReference type="Proteomes" id="UP000054773"/>
    </source>
</evidence>
<comment type="catalytic activity">
    <reaction evidence="2">
        <text>a 3'-end 2',3'-cyclophospho-ribonucleotide-RNA + H2O = a 3'-end 2'-phospho-ribonucleotide-RNA + H(+)</text>
        <dbReference type="Rhea" id="RHEA:11828"/>
        <dbReference type="Rhea" id="RHEA-COMP:10464"/>
        <dbReference type="Rhea" id="RHEA-COMP:17353"/>
        <dbReference type="ChEBI" id="CHEBI:15377"/>
        <dbReference type="ChEBI" id="CHEBI:15378"/>
        <dbReference type="ChEBI" id="CHEBI:83064"/>
        <dbReference type="ChEBI" id="CHEBI:173113"/>
        <dbReference type="EC" id="3.1.4.58"/>
    </reaction>
</comment>
<feature type="active site" description="Proton acceptor" evidence="2">
    <location>
        <position position="131"/>
    </location>
</feature>
<dbReference type="STRING" id="448.Lery_2783"/>
<dbReference type="PANTHER" id="PTHR35561">
    <property type="entry name" value="RNA 2',3'-CYCLIC PHOSPHODIESTERASE"/>
    <property type="match status" value="1"/>
</dbReference>
<dbReference type="HAMAP" id="MF_01940">
    <property type="entry name" value="RNA_CPDase"/>
    <property type="match status" value="1"/>
</dbReference>
<feature type="short sequence motif" description="HXTX 1" evidence="2">
    <location>
        <begin position="45"/>
        <end position="48"/>
    </location>
</feature>
<dbReference type="GO" id="GO:0016874">
    <property type="term" value="F:ligase activity"/>
    <property type="evidence" value="ECO:0007669"/>
    <property type="project" value="UniProtKB-KW"/>
</dbReference>
<evidence type="ECO:0000256" key="2">
    <source>
        <dbReference type="HAMAP-Rule" id="MF_01940"/>
    </source>
</evidence>
<organism evidence="4 5">
    <name type="scientific">Legionella erythra</name>
    <dbReference type="NCBI Taxonomy" id="448"/>
    <lineage>
        <taxon>Bacteria</taxon>
        <taxon>Pseudomonadati</taxon>
        <taxon>Pseudomonadota</taxon>
        <taxon>Gammaproteobacteria</taxon>
        <taxon>Legionellales</taxon>
        <taxon>Legionellaceae</taxon>
        <taxon>Legionella</taxon>
    </lineage>
</organism>
<dbReference type="PATRIC" id="fig|448.7.peg.2924"/>
<dbReference type="Proteomes" id="UP000054773">
    <property type="component" value="Unassembled WGS sequence"/>
</dbReference>
<name>A0A0W0TG94_LEGER</name>
<evidence type="ECO:0000259" key="3">
    <source>
        <dbReference type="Pfam" id="PF02834"/>
    </source>
</evidence>
<feature type="short sequence motif" description="HXTX 2" evidence="2">
    <location>
        <begin position="131"/>
        <end position="134"/>
    </location>
</feature>
<dbReference type="EMBL" id="LNYA01000034">
    <property type="protein sequence ID" value="KTC94616.1"/>
    <property type="molecule type" value="Genomic_DNA"/>
</dbReference>
<evidence type="ECO:0000256" key="1">
    <source>
        <dbReference type="ARBA" id="ARBA00022801"/>
    </source>
</evidence>
<accession>A0A0W0TG94</accession>
<comment type="similarity">
    <text evidence="2">Belongs to the 2H phosphoesterase superfamily. ThpR family.</text>
</comment>
<proteinExistence type="inferred from homology"/>
<dbReference type="EC" id="3.1.4.58" evidence="2"/>
<keyword evidence="5" id="KW-1185">Reference proteome</keyword>
<dbReference type="SUPFAM" id="SSF55144">
    <property type="entry name" value="LigT-like"/>
    <property type="match status" value="1"/>
</dbReference>
<dbReference type="NCBIfam" id="TIGR02258">
    <property type="entry name" value="2_5_ligase"/>
    <property type="match status" value="1"/>
</dbReference>
<dbReference type="InterPro" id="IPR004175">
    <property type="entry name" value="RNA_CPDase"/>
</dbReference>